<name>A0AAE0ZDR3_9GAST</name>
<keyword evidence="2" id="KW-1185">Reference proteome</keyword>
<accession>A0AAE0ZDR3</accession>
<gene>
    <name evidence="1" type="ORF">RRG08_017628</name>
</gene>
<organism evidence="1 2">
    <name type="scientific">Elysia crispata</name>
    <name type="common">lettuce slug</name>
    <dbReference type="NCBI Taxonomy" id="231223"/>
    <lineage>
        <taxon>Eukaryota</taxon>
        <taxon>Metazoa</taxon>
        <taxon>Spiralia</taxon>
        <taxon>Lophotrochozoa</taxon>
        <taxon>Mollusca</taxon>
        <taxon>Gastropoda</taxon>
        <taxon>Heterobranchia</taxon>
        <taxon>Euthyneura</taxon>
        <taxon>Panpulmonata</taxon>
        <taxon>Sacoglossa</taxon>
        <taxon>Placobranchoidea</taxon>
        <taxon>Plakobranchidae</taxon>
        <taxon>Elysia</taxon>
    </lineage>
</organism>
<proteinExistence type="predicted"/>
<sequence>MLDPGSFSISKNFTLSMSLNGGSRLPSLVPPKLNAVNPFCLAQCLKVMTQSTSLITVTLSGSSLPLIEGRAEDVRIPASGESLMFVRLIR</sequence>
<evidence type="ECO:0000313" key="2">
    <source>
        <dbReference type="Proteomes" id="UP001283361"/>
    </source>
</evidence>
<comment type="caution">
    <text evidence="1">The sequence shown here is derived from an EMBL/GenBank/DDBJ whole genome shotgun (WGS) entry which is preliminary data.</text>
</comment>
<dbReference type="Proteomes" id="UP001283361">
    <property type="component" value="Unassembled WGS sequence"/>
</dbReference>
<evidence type="ECO:0000313" key="1">
    <source>
        <dbReference type="EMBL" id="KAK3767403.1"/>
    </source>
</evidence>
<reference evidence="1" key="1">
    <citation type="journal article" date="2023" name="G3 (Bethesda)">
        <title>A reference genome for the long-term kleptoplast-retaining sea slug Elysia crispata morphotype clarki.</title>
        <authorList>
            <person name="Eastman K.E."/>
            <person name="Pendleton A.L."/>
            <person name="Shaikh M.A."/>
            <person name="Suttiyut T."/>
            <person name="Ogas R."/>
            <person name="Tomko P."/>
            <person name="Gavelis G."/>
            <person name="Widhalm J.R."/>
            <person name="Wisecaver J.H."/>
        </authorList>
    </citation>
    <scope>NUCLEOTIDE SEQUENCE</scope>
    <source>
        <strain evidence="1">ECLA1</strain>
    </source>
</reference>
<dbReference type="AlphaFoldDB" id="A0AAE0ZDR3"/>
<dbReference type="EMBL" id="JAWDGP010004150">
    <property type="protein sequence ID" value="KAK3767403.1"/>
    <property type="molecule type" value="Genomic_DNA"/>
</dbReference>
<protein>
    <submittedName>
        <fullName evidence="1">Uncharacterized protein</fullName>
    </submittedName>
</protein>